<proteinExistence type="predicted"/>
<sequence length="140" mass="15458">MSTFFAVRDEIAEKLKEIPELLKIYTPLNSVSVTEMSQVTPSAHVNFVRIDKKASAGRGSINQIGQQWAVTVACRNAQSQMTDGRAVSDEAGLLTEKVIQLLSGWQPQASRTALDFISVRDGYSPGFAYITIIFESQKFI</sequence>
<reference evidence="2" key="3">
    <citation type="submission" date="2021-06" db="EMBL/GenBank/DDBJ databases">
        <authorList>
            <person name="Diorio-Toth L."/>
        </authorList>
    </citation>
    <scope>NUCLEOTIDE SEQUENCE</scope>
    <source>
        <strain evidence="2">AL_065</strain>
    </source>
</reference>
<dbReference type="InterPro" id="IPR056912">
    <property type="entry name" value="Phage_JBD30_tail_term-like"/>
</dbReference>
<name>A0A4Q4DVP3_ACILW</name>
<reference evidence="1" key="4">
    <citation type="submission" date="2023-07" db="EMBL/GenBank/DDBJ databases">
        <title>Dynamics of blaOXA-23 gene transmission in Acinetobacter spp. from contaminated veterinary surfaces.</title>
        <authorList>
            <person name="Moreira Da Silva J."/>
            <person name="Menezes J."/>
            <person name="Fernandes L."/>
            <person name="Marques C."/>
            <person name="Amaral A."/>
            <person name="Timofte D."/>
            <person name="Pomba C."/>
        </authorList>
    </citation>
    <scope>NUCLEOTIDE SEQUENCE</scope>
    <source>
        <strain evidence="1">CMVB11Z4A1</strain>
    </source>
</reference>
<evidence type="ECO:0008006" key="4">
    <source>
        <dbReference type="Google" id="ProtNLM"/>
    </source>
</evidence>
<evidence type="ECO:0000313" key="2">
    <source>
        <dbReference type="EMBL" id="QXR06563.1"/>
    </source>
</evidence>
<reference evidence="2" key="2">
    <citation type="journal article" date="2019" name="Nat. Commun.">
        <title>Spatiotemporal dynamics of multidrug resistant bacteria on intensive care unit surfaces.</title>
        <authorList>
            <person name="D'Souza A.W."/>
            <person name="Potter R.F."/>
            <person name="Wallace M."/>
            <person name="Shupe A."/>
            <person name="Patel S."/>
            <person name="Sun X."/>
            <person name="Gul D."/>
            <person name="Kwon J.H."/>
            <person name="Andleeb S."/>
            <person name="Burnham C.D."/>
            <person name="Dantas G."/>
        </authorList>
    </citation>
    <scope>NUCLEOTIDE SEQUENCE</scope>
    <source>
        <strain evidence="2">AL_065</strain>
    </source>
</reference>
<gene>
    <name evidence="2" type="ORF">EVX74_010635</name>
    <name evidence="1" type="ORF">Q8G51_06245</name>
</gene>
<organism evidence="2 3">
    <name type="scientific">Acinetobacter lwoffii</name>
    <dbReference type="NCBI Taxonomy" id="28090"/>
    <lineage>
        <taxon>Bacteria</taxon>
        <taxon>Pseudomonadati</taxon>
        <taxon>Pseudomonadota</taxon>
        <taxon>Gammaproteobacteria</taxon>
        <taxon>Moraxellales</taxon>
        <taxon>Moraxellaceae</taxon>
        <taxon>Acinetobacter</taxon>
    </lineage>
</organism>
<evidence type="ECO:0000313" key="1">
    <source>
        <dbReference type="EMBL" id="MDP1447424.1"/>
    </source>
</evidence>
<dbReference type="Pfam" id="PF23840">
    <property type="entry name" value="Phage_tail_terminator"/>
    <property type="match status" value="1"/>
</dbReference>
<reference evidence="2" key="1">
    <citation type="submission" date="2018-10" db="EMBL/GenBank/DDBJ databases">
        <authorList>
            <person name="D'Souza A.W."/>
            <person name="Potter R.F."/>
            <person name="Wallace M."/>
            <person name="Shupe A."/>
            <person name="Patel S."/>
            <person name="Sun S."/>
            <person name="Gul D."/>
            <person name="Kwon J.H."/>
            <person name="Andleeb S."/>
            <person name="Burnham C.-A.D."/>
            <person name="Dantas G."/>
        </authorList>
    </citation>
    <scope>NUCLEOTIDE SEQUENCE</scope>
    <source>
        <strain evidence="2">AL_065</strain>
    </source>
</reference>
<dbReference type="Proteomes" id="UP001242129">
    <property type="component" value="Unassembled WGS sequence"/>
</dbReference>
<accession>A0A4Q4DVP3</accession>
<dbReference type="Proteomes" id="UP000293391">
    <property type="component" value="Chromosome"/>
</dbReference>
<dbReference type="RefSeq" id="WP_004279612.1">
    <property type="nucleotide sequence ID" value="NZ_CAYTBE010000006.1"/>
</dbReference>
<dbReference type="EMBL" id="JAUUUS010000067">
    <property type="protein sequence ID" value="MDP1447424.1"/>
    <property type="molecule type" value="Genomic_DNA"/>
</dbReference>
<dbReference type="EMBL" id="CP078045">
    <property type="protein sequence ID" value="QXR06563.1"/>
    <property type="molecule type" value="Genomic_DNA"/>
</dbReference>
<evidence type="ECO:0000313" key="3">
    <source>
        <dbReference type="Proteomes" id="UP000293391"/>
    </source>
</evidence>
<dbReference type="AlphaFoldDB" id="A0A4Q4DVP3"/>
<protein>
    <recommendedName>
        <fullName evidence="4">DUF3168 domain-containing protein</fullName>
    </recommendedName>
</protein>